<keyword evidence="7" id="KW-1185">Reference proteome</keyword>
<dbReference type="InterPro" id="IPR011761">
    <property type="entry name" value="ATP-grasp"/>
</dbReference>
<evidence type="ECO:0000256" key="3">
    <source>
        <dbReference type="ARBA" id="ARBA00022840"/>
    </source>
</evidence>
<dbReference type="Gene3D" id="3.30.1490.20">
    <property type="entry name" value="ATP-grasp fold, A domain"/>
    <property type="match status" value="1"/>
</dbReference>
<dbReference type="SUPFAM" id="SSF56059">
    <property type="entry name" value="Glutathione synthetase ATP-binding domain-like"/>
    <property type="match status" value="1"/>
</dbReference>
<proteinExistence type="predicted"/>
<evidence type="ECO:0000259" key="5">
    <source>
        <dbReference type="PROSITE" id="PS50975"/>
    </source>
</evidence>
<dbReference type="PANTHER" id="PTHR43585">
    <property type="entry name" value="FUMIPYRROLE BIOSYNTHESIS PROTEIN C"/>
    <property type="match status" value="1"/>
</dbReference>
<protein>
    <recommendedName>
        <fullName evidence="5">ATP-grasp domain-containing protein</fullName>
    </recommendedName>
</protein>
<dbReference type="PANTHER" id="PTHR43585:SF2">
    <property type="entry name" value="ATP-GRASP ENZYME FSQD"/>
    <property type="match status" value="1"/>
</dbReference>
<dbReference type="Proteomes" id="UP001550378">
    <property type="component" value="Unassembled WGS sequence"/>
</dbReference>
<dbReference type="EMBL" id="JBEXZR010000003">
    <property type="protein sequence ID" value="MEU0706905.1"/>
    <property type="molecule type" value="Genomic_DNA"/>
</dbReference>
<dbReference type="Gene3D" id="3.30.470.20">
    <property type="entry name" value="ATP-grasp fold, B domain"/>
    <property type="match status" value="1"/>
</dbReference>
<evidence type="ECO:0000313" key="7">
    <source>
        <dbReference type="Proteomes" id="UP001550378"/>
    </source>
</evidence>
<keyword evidence="2 4" id="KW-0547">Nucleotide-binding</keyword>
<feature type="domain" description="ATP-grasp" evidence="5">
    <location>
        <begin position="116"/>
        <end position="311"/>
    </location>
</feature>
<dbReference type="InterPro" id="IPR013815">
    <property type="entry name" value="ATP_grasp_subdomain_1"/>
</dbReference>
<name>A0ABV2W3Q3_9ACTN</name>
<evidence type="ECO:0000313" key="6">
    <source>
        <dbReference type="EMBL" id="MEU0706905.1"/>
    </source>
</evidence>
<dbReference type="PROSITE" id="PS50975">
    <property type="entry name" value="ATP_GRASP"/>
    <property type="match status" value="1"/>
</dbReference>
<dbReference type="InterPro" id="IPR052032">
    <property type="entry name" value="ATP-dep_AA_Ligase"/>
</dbReference>
<organism evidence="6 7">
    <name type="scientific">Streptomyces lavendulocolor</name>
    <dbReference type="NCBI Taxonomy" id="67316"/>
    <lineage>
        <taxon>Bacteria</taxon>
        <taxon>Bacillati</taxon>
        <taxon>Actinomycetota</taxon>
        <taxon>Actinomycetes</taxon>
        <taxon>Kitasatosporales</taxon>
        <taxon>Streptomycetaceae</taxon>
        <taxon>Streptomyces</taxon>
    </lineage>
</organism>
<keyword evidence="3 4" id="KW-0067">ATP-binding</keyword>
<sequence>MDRHILVVNRWTNSFAEYHRYLDHTSDRVAYLTTPEGRAPLDAALAEDIRVLPDLSDTAEAVRHTAGLVAEHGPFTHVLALSEFDLGLAAELRQRFGVPGRGPREVAAVRDKVVMKGLVEAAGLRVPAFRATPTAAEVRDFAARHGYPFVLKPRAGADSQGVHVVPDAGRLEELLDGAELGDAQCEEYVDGVLYQVDGVVAGGELLTLRSWRCGGSCLDFATGTAFSSVANDDRDFERRVTAFTERVCAALGITDDVFHLEVFRVEGRGDGAGDEIVFLEVGARAGGGQVRVVWDEVYGVDLVAASALVQIGDVPKTGVMDLDGPVAGYLMMPEPPVRPCAVDEVPSLVDRVPAMYGETLPPPGAVLSGTGGAVHTAGTFRFSAPSAELVEAAIRRTLDLYRIAWHPLAGQPADDGPGVGRDVRDVLV</sequence>
<dbReference type="Gene3D" id="3.40.50.20">
    <property type="match status" value="1"/>
</dbReference>
<reference evidence="6 7" key="1">
    <citation type="submission" date="2024-06" db="EMBL/GenBank/DDBJ databases">
        <title>The Natural Products Discovery Center: Release of the First 8490 Sequenced Strains for Exploring Actinobacteria Biosynthetic Diversity.</title>
        <authorList>
            <person name="Kalkreuter E."/>
            <person name="Kautsar S.A."/>
            <person name="Yang D."/>
            <person name="Bader C.D."/>
            <person name="Teijaro C.N."/>
            <person name="Fluegel L."/>
            <person name="Davis C.M."/>
            <person name="Simpson J.R."/>
            <person name="Lauterbach L."/>
            <person name="Steele A.D."/>
            <person name="Gui C."/>
            <person name="Meng S."/>
            <person name="Li G."/>
            <person name="Viehrig K."/>
            <person name="Ye F."/>
            <person name="Su P."/>
            <person name="Kiefer A.F."/>
            <person name="Nichols A."/>
            <person name="Cepeda A.J."/>
            <person name="Yan W."/>
            <person name="Fan B."/>
            <person name="Jiang Y."/>
            <person name="Adhikari A."/>
            <person name="Zheng C.-J."/>
            <person name="Schuster L."/>
            <person name="Cowan T.M."/>
            <person name="Smanski M.J."/>
            <person name="Chevrette M.G."/>
            <person name="De Carvalho L.P.S."/>
            <person name="Shen B."/>
        </authorList>
    </citation>
    <scope>NUCLEOTIDE SEQUENCE [LARGE SCALE GENOMIC DNA]</scope>
    <source>
        <strain evidence="6 7">NPDC006337</strain>
    </source>
</reference>
<gene>
    <name evidence="6" type="ORF">ABZ508_05920</name>
</gene>
<evidence type="ECO:0000256" key="2">
    <source>
        <dbReference type="ARBA" id="ARBA00022741"/>
    </source>
</evidence>
<comment type="caution">
    <text evidence="6">The sequence shown here is derived from an EMBL/GenBank/DDBJ whole genome shotgun (WGS) entry which is preliminary data.</text>
</comment>
<dbReference type="RefSeq" id="WP_359653487.1">
    <property type="nucleotide sequence ID" value="NZ_JBEXZP010000023.1"/>
</dbReference>
<keyword evidence="1" id="KW-0436">Ligase</keyword>
<accession>A0ABV2W3Q3</accession>
<evidence type="ECO:0000256" key="4">
    <source>
        <dbReference type="PROSITE-ProRule" id="PRU00409"/>
    </source>
</evidence>
<evidence type="ECO:0000256" key="1">
    <source>
        <dbReference type="ARBA" id="ARBA00022598"/>
    </source>
</evidence>